<evidence type="ECO:0000256" key="1">
    <source>
        <dbReference type="SAM" id="SignalP"/>
    </source>
</evidence>
<protein>
    <recommendedName>
        <fullName evidence="4">Ecp2 effector protein domain-containing protein</fullName>
    </recommendedName>
</protein>
<organism evidence="2 3">
    <name type="scientific">Ascobolus immersus RN42</name>
    <dbReference type="NCBI Taxonomy" id="1160509"/>
    <lineage>
        <taxon>Eukaryota</taxon>
        <taxon>Fungi</taxon>
        <taxon>Dikarya</taxon>
        <taxon>Ascomycota</taxon>
        <taxon>Pezizomycotina</taxon>
        <taxon>Pezizomycetes</taxon>
        <taxon>Pezizales</taxon>
        <taxon>Ascobolaceae</taxon>
        <taxon>Ascobolus</taxon>
    </lineage>
</organism>
<reference evidence="2 3" key="1">
    <citation type="journal article" date="2018" name="Nat. Ecol. Evol.">
        <title>Pezizomycetes genomes reveal the molecular basis of ectomycorrhizal truffle lifestyle.</title>
        <authorList>
            <person name="Murat C."/>
            <person name="Payen T."/>
            <person name="Noel B."/>
            <person name="Kuo A."/>
            <person name="Morin E."/>
            <person name="Chen J."/>
            <person name="Kohler A."/>
            <person name="Krizsan K."/>
            <person name="Balestrini R."/>
            <person name="Da Silva C."/>
            <person name="Montanini B."/>
            <person name="Hainaut M."/>
            <person name="Levati E."/>
            <person name="Barry K.W."/>
            <person name="Belfiori B."/>
            <person name="Cichocki N."/>
            <person name="Clum A."/>
            <person name="Dockter R.B."/>
            <person name="Fauchery L."/>
            <person name="Guy J."/>
            <person name="Iotti M."/>
            <person name="Le Tacon F."/>
            <person name="Lindquist E.A."/>
            <person name="Lipzen A."/>
            <person name="Malagnac F."/>
            <person name="Mello A."/>
            <person name="Molinier V."/>
            <person name="Miyauchi S."/>
            <person name="Poulain J."/>
            <person name="Riccioni C."/>
            <person name="Rubini A."/>
            <person name="Sitrit Y."/>
            <person name="Splivallo R."/>
            <person name="Traeger S."/>
            <person name="Wang M."/>
            <person name="Zifcakova L."/>
            <person name="Wipf D."/>
            <person name="Zambonelli A."/>
            <person name="Paolocci F."/>
            <person name="Nowrousian M."/>
            <person name="Ottonello S."/>
            <person name="Baldrian P."/>
            <person name="Spatafora J.W."/>
            <person name="Henrissat B."/>
            <person name="Nagy L.G."/>
            <person name="Aury J.M."/>
            <person name="Wincker P."/>
            <person name="Grigoriev I.V."/>
            <person name="Bonfante P."/>
            <person name="Martin F.M."/>
        </authorList>
    </citation>
    <scope>NUCLEOTIDE SEQUENCE [LARGE SCALE GENOMIC DNA]</scope>
    <source>
        <strain evidence="2 3">RN42</strain>
    </source>
</reference>
<sequence length="208" mass="23145">MYFPAPTRLWASSLLFTLVSFVTLAIATPTAIEKSPQFGKQITFTVPSLQLPSAQSCGKYRPTDPCPPRPGVPLSAQGLRFGFLTDPYSWMTQRIPNGEKTTYTITCETTGGSPEARHVADMVKDFKERADWLADFSFWTCSTVRTMGTASINFCRGEGEVFGAAYHSFVVAEGVKRMIEGCEWNGKVGGSFRMRYGDWEPYFAVFHS</sequence>
<name>A0A3N4HN44_ASCIM</name>
<proteinExistence type="predicted"/>
<feature type="chain" id="PRO_5018048205" description="Ecp2 effector protein domain-containing protein" evidence="1">
    <location>
        <begin position="28"/>
        <end position="208"/>
    </location>
</feature>
<gene>
    <name evidence="2" type="ORF">BJ508DRAFT_312154</name>
</gene>
<keyword evidence="3" id="KW-1185">Reference proteome</keyword>
<evidence type="ECO:0008006" key="4">
    <source>
        <dbReference type="Google" id="ProtNLM"/>
    </source>
</evidence>
<evidence type="ECO:0000313" key="3">
    <source>
        <dbReference type="Proteomes" id="UP000275078"/>
    </source>
</evidence>
<evidence type="ECO:0000313" key="2">
    <source>
        <dbReference type="EMBL" id="RPA75242.1"/>
    </source>
</evidence>
<feature type="signal peptide" evidence="1">
    <location>
        <begin position="1"/>
        <end position="27"/>
    </location>
</feature>
<dbReference type="EMBL" id="ML119768">
    <property type="protein sequence ID" value="RPA75242.1"/>
    <property type="molecule type" value="Genomic_DNA"/>
</dbReference>
<dbReference type="Proteomes" id="UP000275078">
    <property type="component" value="Unassembled WGS sequence"/>
</dbReference>
<dbReference type="AlphaFoldDB" id="A0A3N4HN44"/>
<keyword evidence="1" id="KW-0732">Signal</keyword>
<accession>A0A3N4HN44</accession>